<comment type="caution">
    <text evidence="1">The sequence shown here is derived from an EMBL/GenBank/DDBJ whole genome shotgun (WGS) entry which is preliminary data.</text>
</comment>
<name>A0ACC2FQ19_DALPE</name>
<accession>A0ACC2FQ19</accession>
<keyword evidence="2" id="KW-1185">Reference proteome</keyword>
<dbReference type="Proteomes" id="UP001157502">
    <property type="component" value="Chromosome 24"/>
</dbReference>
<evidence type="ECO:0000313" key="2">
    <source>
        <dbReference type="Proteomes" id="UP001157502"/>
    </source>
</evidence>
<proteinExistence type="predicted"/>
<gene>
    <name evidence="1" type="ORF">DPEC_G00273550</name>
</gene>
<dbReference type="EMBL" id="CM055751">
    <property type="protein sequence ID" value="KAJ7993548.1"/>
    <property type="molecule type" value="Genomic_DNA"/>
</dbReference>
<evidence type="ECO:0000313" key="1">
    <source>
        <dbReference type="EMBL" id="KAJ7993548.1"/>
    </source>
</evidence>
<sequence length="584" mass="65793">MEGLSGCANLIALTLCDTPLSLKENYRHCVINSIWSLKALDNHVVSDEEIVQNWILPPQFKALYPQFYVDLYPKANTGSYQSTMRAVHKIISQVNKILAVYSPTLTIQRWIRGYLTRKHLGLVGAVPNNKSPSVYNQKFHLSHIPPAGPDNLDTAGPDNLDTAGPDNLDTAGPDNLDTAGPDNLDTAGPDNLDIAGPDNLDTAWSTEFHDESWVKQRTADPHLQVQTPSNVTSNGHRTPEHPTAAYRTPEHPTAAHRTPEHPTAAHRTPEHPTAAHRTPEHPTAAHRTPEHPTAAYRTPEHPTAAHRTPEHPTSAHRTPEHPTAAHRTPEHPTAALSPGAERGKKQWRPVTGAVVSRQQEGLDIHSSIRLFHSQRPESPRQPRPRPPLTTAEKHLIGRCCGSFSLAPFELIQRAYQNRAKEEALQRKPQKAQREDAMSQSYCLLEAQSRKALHEGKKWREEVQSALELQRASQYQEVQSALELQRASQYQEVQSALGLQRASQYQEVQSALELQRASQYQEVQSALELQRASQYQEVQEVRIRHAVFLEEMRRQATERDMVVAFSRQHLSLDKTINRWSTRWQT</sequence>
<organism evidence="1 2">
    <name type="scientific">Dallia pectoralis</name>
    <name type="common">Alaska blackfish</name>
    <dbReference type="NCBI Taxonomy" id="75939"/>
    <lineage>
        <taxon>Eukaryota</taxon>
        <taxon>Metazoa</taxon>
        <taxon>Chordata</taxon>
        <taxon>Craniata</taxon>
        <taxon>Vertebrata</taxon>
        <taxon>Euteleostomi</taxon>
        <taxon>Actinopterygii</taxon>
        <taxon>Neopterygii</taxon>
        <taxon>Teleostei</taxon>
        <taxon>Protacanthopterygii</taxon>
        <taxon>Esociformes</taxon>
        <taxon>Umbridae</taxon>
        <taxon>Dallia</taxon>
    </lineage>
</organism>
<protein>
    <submittedName>
        <fullName evidence="1">Uncharacterized protein</fullName>
    </submittedName>
</protein>
<reference evidence="1" key="1">
    <citation type="submission" date="2021-05" db="EMBL/GenBank/DDBJ databases">
        <authorList>
            <person name="Pan Q."/>
            <person name="Jouanno E."/>
            <person name="Zahm M."/>
            <person name="Klopp C."/>
            <person name="Cabau C."/>
            <person name="Louis A."/>
            <person name="Berthelot C."/>
            <person name="Parey E."/>
            <person name="Roest Crollius H."/>
            <person name="Montfort J."/>
            <person name="Robinson-Rechavi M."/>
            <person name="Bouchez O."/>
            <person name="Lampietro C."/>
            <person name="Lopez Roques C."/>
            <person name="Donnadieu C."/>
            <person name="Postlethwait J."/>
            <person name="Bobe J."/>
            <person name="Dillon D."/>
            <person name="Chandos A."/>
            <person name="von Hippel F."/>
            <person name="Guiguen Y."/>
        </authorList>
    </citation>
    <scope>NUCLEOTIDE SEQUENCE</scope>
    <source>
        <strain evidence="1">YG-Jan2019</strain>
    </source>
</reference>